<dbReference type="SUPFAM" id="SSF56672">
    <property type="entry name" value="DNA/RNA polymerases"/>
    <property type="match status" value="1"/>
</dbReference>
<dbReference type="Gene3D" id="3.30.70.270">
    <property type="match status" value="1"/>
</dbReference>
<dbReference type="InterPro" id="IPR043502">
    <property type="entry name" value="DNA/RNA_pol_sf"/>
</dbReference>
<dbReference type="PROSITE" id="PS50878">
    <property type="entry name" value="RT_POL"/>
    <property type="match status" value="1"/>
</dbReference>
<gene>
    <name evidence="2" type="ORF">BJL90_01580</name>
</gene>
<protein>
    <recommendedName>
        <fullName evidence="1">Reverse transcriptase domain-containing protein</fullName>
    </recommendedName>
</protein>
<organism evidence="2 3">
    <name type="scientific">Clostridium formicaceticum</name>
    <dbReference type="NCBI Taxonomy" id="1497"/>
    <lineage>
        <taxon>Bacteria</taxon>
        <taxon>Bacillati</taxon>
        <taxon>Bacillota</taxon>
        <taxon>Clostridia</taxon>
        <taxon>Eubacteriales</taxon>
        <taxon>Clostridiaceae</taxon>
        <taxon>Clostridium</taxon>
    </lineage>
</organism>
<dbReference type="Pfam" id="PF00078">
    <property type="entry name" value="RVT_1"/>
    <property type="match status" value="1"/>
</dbReference>
<dbReference type="RefSeq" id="WP_070963690.1">
    <property type="nucleotide sequence ID" value="NZ_CP017603.1"/>
</dbReference>
<dbReference type="InterPro" id="IPR000477">
    <property type="entry name" value="RT_dom"/>
</dbReference>
<evidence type="ECO:0000259" key="1">
    <source>
        <dbReference type="PROSITE" id="PS50878"/>
    </source>
</evidence>
<evidence type="ECO:0000313" key="3">
    <source>
        <dbReference type="Proteomes" id="UP000177894"/>
    </source>
</evidence>
<accession>A0ABM6EPH1</accession>
<keyword evidence="3" id="KW-1185">Reference proteome</keyword>
<sequence>MYLVRYADDWIILTQTIENADRMLKHVNKFFKHRLSLELSEDKTVITDLTKEKVKFLGFEIYKEKKRFSEYVR</sequence>
<dbReference type="InterPro" id="IPR043128">
    <property type="entry name" value="Rev_trsase/Diguanyl_cyclase"/>
</dbReference>
<feature type="domain" description="Reverse transcriptase" evidence="1">
    <location>
        <begin position="1"/>
        <end position="61"/>
    </location>
</feature>
<evidence type="ECO:0000313" key="2">
    <source>
        <dbReference type="EMBL" id="AOY74758.1"/>
    </source>
</evidence>
<dbReference type="Proteomes" id="UP000177894">
    <property type="component" value="Chromosome"/>
</dbReference>
<reference evidence="2 3" key="1">
    <citation type="submission" date="2016-10" db="EMBL/GenBank/DDBJ databases">
        <title>Complete Genome Sequence of Acetogen Clostridium formicoaceticum ATCC 27076.</title>
        <authorList>
            <person name="Bao T."/>
            <person name="Cheng C."/>
            <person name="Zhao J."/>
            <person name="Yang S.-T."/>
            <person name="Wang J."/>
            <person name="Wang M."/>
        </authorList>
    </citation>
    <scope>NUCLEOTIDE SEQUENCE [LARGE SCALE GENOMIC DNA]</scope>
    <source>
        <strain evidence="2 3">ATCC 27076</strain>
    </source>
</reference>
<name>A0ABM6EPH1_9CLOT</name>
<proteinExistence type="predicted"/>
<dbReference type="EMBL" id="CP017603">
    <property type="protein sequence ID" value="AOY74758.1"/>
    <property type="molecule type" value="Genomic_DNA"/>
</dbReference>